<evidence type="ECO:0000313" key="2">
    <source>
        <dbReference type="EMBL" id="KAK3887397.1"/>
    </source>
</evidence>
<sequence>MESHTAEVEVMEPLMDSPPPLSPIPSTSFDVAGPSTQRDGEKVGSKRKQRGFRNVDLWIPPLTEYFLKIMKESFPLLSGKGQAQP</sequence>
<proteinExistence type="predicted"/>
<gene>
    <name evidence="2" type="ORF">Pcinc_008514</name>
</gene>
<dbReference type="Proteomes" id="UP001286313">
    <property type="component" value="Unassembled WGS sequence"/>
</dbReference>
<dbReference type="EMBL" id="JAWQEG010000634">
    <property type="protein sequence ID" value="KAK3887397.1"/>
    <property type="molecule type" value="Genomic_DNA"/>
</dbReference>
<evidence type="ECO:0000313" key="3">
    <source>
        <dbReference type="Proteomes" id="UP001286313"/>
    </source>
</evidence>
<evidence type="ECO:0000256" key="1">
    <source>
        <dbReference type="SAM" id="MobiDB-lite"/>
    </source>
</evidence>
<protein>
    <submittedName>
        <fullName evidence="2">Uncharacterized protein</fullName>
    </submittedName>
</protein>
<name>A0AAE1G740_PETCI</name>
<accession>A0AAE1G740</accession>
<reference evidence="2" key="1">
    <citation type="submission" date="2023-10" db="EMBL/GenBank/DDBJ databases">
        <title>Genome assemblies of two species of porcelain crab, Petrolisthes cinctipes and Petrolisthes manimaculis (Anomura: Porcellanidae).</title>
        <authorList>
            <person name="Angst P."/>
        </authorList>
    </citation>
    <scope>NUCLEOTIDE SEQUENCE</scope>
    <source>
        <strain evidence="2">PB745_01</strain>
        <tissue evidence="2">Gill</tissue>
    </source>
</reference>
<comment type="caution">
    <text evidence="2">The sequence shown here is derived from an EMBL/GenBank/DDBJ whole genome shotgun (WGS) entry which is preliminary data.</text>
</comment>
<keyword evidence="3" id="KW-1185">Reference proteome</keyword>
<feature type="region of interest" description="Disordered" evidence="1">
    <location>
        <begin position="1"/>
        <end position="47"/>
    </location>
</feature>
<dbReference type="AlphaFoldDB" id="A0AAE1G740"/>
<organism evidence="2 3">
    <name type="scientific">Petrolisthes cinctipes</name>
    <name type="common">Flat porcelain crab</name>
    <dbReference type="NCBI Taxonomy" id="88211"/>
    <lineage>
        <taxon>Eukaryota</taxon>
        <taxon>Metazoa</taxon>
        <taxon>Ecdysozoa</taxon>
        <taxon>Arthropoda</taxon>
        <taxon>Crustacea</taxon>
        <taxon>Multicrustacea</taxon>
        <taxon>Malacostraca</taxon>
        <taxon>Eumalacostraca</taxon>
        <taxon>Eucarida</taxon>
        <taxon>Decapoda</taxon>
        <taxon>Pleocyemata</taxon>
        <taxon>Anomura</taxon>
        <taxon>Galatheoidea</taxon>
        <taxon>Porcellanidae</taxon>
        <taxon>Petrolisthes</taxon>
    </lineage>
</organism>